<reference evidence="1 2" key="1">
    <citation type="submission" date="2023-08" db="EMBL/GenBank/DDBJ databases">
        <title>Oxalobacteraceae gen .nov., isolated from river sludge outside the plant.</title>
        <authorList>
            <person name="Zhao S.Y."/>
        </authorList>
    </citation>
    <scope>NUCLEOTIDE SEQUENCE [LARGE SCALE GENOMIC DNA]</scope>
    <source>
        <strain evidence="1 2">R-40</strain>
    </source>
</reference>
<organism evidence="1 2">
    <name type="scientific">Keguizhuia sedimenti</name>
    <dbReference type="NCBI Taxonomy" id="3064264"/>
    <lineage>
        <taxon>Bacteria</taxon>
        <taxon>Pseudomonadati</taxon>
        <taxon>Pseudomonadota</taxon>
        <taxon>Betaproteobacteria</taxon>
        <taxon>Burkholderiales</taxon>
        <taxon>Oxalobacteraceae</taxon>
        <taxon>Keguizhuia</taxon>
    </lineage>
</organism>
<keyword evidence="2" id="KW-1185">Reference proteome</keyword>
<sequence>MRGLQYAAMMTQLKNYSVNRCSLPEFSVMQRMGTIAEPLTVRLIGHSQRAGMEGIYCIIDHLQAQDRFPAA</sequence>
<dbReference type="Proteomes" id="UP001225596">
    <property type="component" value="Unassembled WGS sequence"/>
</dbReference>
<accession>A0ABU1BPE0</accession>
<name>A0ABU1BPE0_9BURK</name>
<dbReference type="RefSeq" id="WP_338436683.1">
    <property type="nucleotide sequence ID" value="NZ_JAUYVH010000005.1"/>
</dbReference>
<evidence type="ECO:0000313" key="1">
    <source>
        <dbReference type="EMBL" id="MDQ9170744.1"/>
    </source>
</evidence>
<comment type="caution">
    <text evidence="1">The sequence shown here is derived from an EMBL/GenBank/DDBJ whole genome shotgun (WGS) entry which is preliminary data.</text>
</comment>
<protein>
    <submittedName>
        <fullName evidence="1">Uncharacterized protein</fullName>
    </submittedName>
</protein>
<dbReference type="EMBL" id="JAUYVH010000005">
    <property type="protein sequence ID" value="MDQ9170744.1"/>
    <property type="molecule type" value="Genomic_DNA"/>
</dbReference>
<evidence type="ECO:0000313" key="2">
    <source>
        <dbReference type="Proteomes" id="UP001225596"/>
    </source>
</evidence>
<gene>
    <name evidence="1" type="ORF">Q8A64_10020</name>
</gene>
<proteinExistence type="predicted"/>